<protein>
    <recommendedName>
        <fullName evidence="1">Carrier domain-containing protein</fullName>
    </recommendedName>
</protein>
<dbReference type="Pfam" id="PF00550">
    <property type="entry name" value="PP-binding"/>
    <property type="match status" value="1"/>
</dbReference>
<name>A0A919G2I4_9ACTN</name>
<evidence type="ECO:0000313" key="3">
    <source>
        <dbReference type="Proteomes" id="UP000603708"/>
    </source>
</evidence>
<dbReference type="SUPFAM" id="SSF47336">
    <property type="entry name" value="ACP-like"/>
    <property type="match status" value="1"/>
</dbReference>
<reference evidence="2" key="2">
    <citation type="submission" date="2020-09" db="EMBL/GenBank/DDBJ databases">
        <authorList>
            <person name="Sun Q."/>
            <person name="Ohkuma M."/>
        </authorList>
    </citation>
    <scope>NUCLEOTIDE SEQUENCE</scope>
    <source>
        <strain evidence="2">JCM 5069</strain>
    </source>
</reference>
<organism evidence="2 3">
    <name type="scientific">Streptomyces sulfonofaciens</name>
    <dbReference type="NCBI Taxonomy" id="68272"/>
    <lineage>
        <taxon>Bacteria</taxon>
        <taxon>Bacillati</taxon>
        <taxon>Actinomycetota</taxon>
        <taxon>Actinomycetes</taxon>
        <taxon>Kitasatosporales</taxon>
        <taxon>Streptomycetaceae</taxon>
        <taxon>Streptomyces</taxon>
    </lineage>
</organism>
<accession>A0A919G2I4</accession>
<dbReference type="EMBL" id="BNCD01000005">
    <property type="protein sequence ID" value="GHH76880.1"/>
    <property type="molecule type" value="Genomic_DNA"/>
</dbReference>
<evidence type="ECO:0000259" key="1">
    <source>
        <dbReference type="PROSITE" id="PS50075"/>
    </source>
</evidence>
<keyword evidence="3" id="KW-1185">Reference proteome</keyword>
<dbReference type="AlphaFoldDB" id="A0A919G2I4"/>
<dbReference type="PROSITE" id="PS50075">
    <property type="entry name" value="CARRIER"/>
    <property type="match status" value="1"/>
</dbReference>
<sequence>MSHPVNVVERVRKVLAEVLPGELQAQDIPEDADMVTELGLDSLTAIEFLLRVEDEFDIELDYENLSLAQLTSVRQFSAEVIGRETPA</sequence>
<dbReference type="InterPro" id="IPR009081">
    <property type="entry name" value="PP-bd_ACP"/>
</dbReference>
<gene>
    <name evidence="2" type="ORF">GCM10018793_23650</name>
</gene>
<dbReference type="RefSeq" id="WP_189930898.1">
    <property type="nucleotide sequence ID" value="NZ_BNCD01000005.1"/>
</dbReference>
<reference evidence="2" key="1">
    <citation type="journal article" date="2014" name="Int. J. Syst. Evol. Microbiol.">
        <title>Complete genome sequence of Corynebacterium casei LMG S-19264T (=DSM 44701T), isolated from a smear-ripened cheese.</title>
        <authorList>
            <consortium name="US DOE Joint Genome Institute (JGI-PGF)"/>
            <person name="Walter F."/>
            <person name="Albersmeier A."/>
            <person name="Kalinowski J."/>
            <person name="Ruckert C."/>
        </authorList>
    </citation>
    <scope>NUCLEOTIDE SEQUENCE</scope>
    <source>
        <strain evidence="2">JCM 5069</strain>
    </source>
</reference>
<proteinExistence type="predicted"/>
<evidence type="ECO:0000313" key="2">
    <source>
        <dbReference type="EMBL" id="GHH76880.1"/>
    </source>
</evidence>
<feature type="domain" description="Carrier" evidence="1">
    <location>
        <begin position="5"/>
        <end position="84"/>
    </location>
</feature>
<dbReference type="InterPro" id="IPR036736">
    <property type="entry name" value="ACP-like_sf"/>
</dbReference>
<comment type="caution">
    <text evidence="2">The sequence shown here is derived from an EMBL/GenBank/DDBJ whole genome shotgun (WGS) entry which is preliminary data.</text>
</comment>
<dbReference type="Proteomes" id="UP000603708">
    <property type="component" value="Unassembled WGS sequence"/>
</dbReference>
<dbReference type="Gene3D" id="1.10.1200.10">
    <property type="entry name" value="ACP-like"/>
    <property type="match status" value="1"/>
</dbReference>